<feature type="domain" description="EthD" evidence="2">
    <location>
        <begin position="37"/>
        <end position="128"/>
    </location>
</feature>
<dbReference type="Proteomes" id="UP000184356">
    <property type="component" value="Unassembled WGS sequence"/>
</dbReference>
<dbReference type="STRING" id="1036612.A0A1L9T7H1"/>
<dbReference type="RefSeq" id="XP_040699200.1">
    <property type="nucleotide sequence ID" value="XM_040840062.1"/>
</dbReference>
<dbReference type="EMBL" id="KV878592">
    <property type="protein sequence ID" value="OJJ55394.1"/>
    <property type="molecule type" value="Genomic_DNA"/>
</dbReference>
<dbReference type="AlphaFoldDB" id="A0A1L9T7H1"/>
<dbReference type="VEuPathDB" id="FungiDB:ASPSYDRAFT_1159049"/>
<evidence type="ECO:0000313" key="3">
    <source>
        <dbReference type="EMBL" id="OJJ55394.1"/>
    </source>
</evidence>
<sequence length="159" mass="18117">MSITRINHNFKHKELSYDATPNFQPAIKVSVFFKKLEGVTFDTFFDHWRSVHADLAIATQAFQSHILRYAQHHQTPEMKERARSLGEGVLEYDGCAQLWVRTWDDWLAFYNSAEYAAALSDDCHSFMQLPMTYMVGYENLVVGDASRVIGGSDGLSTSN</sequence>
<reference evidence="4" key="1">
    <citation type="journal article" date="2017" name="Genome Biol.">
        <title>Comparative genomics reveals high biological diversity and specific adaptations in the industrially and medically important fungal genus Aspergillus.</title>
        <authorList>
            <person name="de Vries R.P."/>
            <person name="Riley R."/>
            <person name="Wiebenga A."/>
            <person name="Aguilar-Osorio G."/>
            <person name="Amillis S."/>
            <person name="Uchima C.A."/>
            <person name="Anderluh G."/>
            <person name="Asadollahi M."/>
            <person name="Askin M."/>
            <person name="Barry K."/>
            <person name="Battaglia E."/>
            <person name="Bayram O."/>
            <person name="Benocci T."/>
            <person name="Braus-Stromeyer S.A."/>
            <person name="Caldana C."/>
            <person name="Canovas D."/>
            <person name="Cerqueira G.C."/>
            <person name="Chen F."/>
            <person name="Chen W."/>
            <person name="Choi C."/>
            <person name="Clum A."/>
            <person name="Dos Santos R.A."/>
            <person name="Damasio A.R."/>
            <person name="Diallinas G."/>
            <person name="Emri T."/>
            <person name="Fekete E."/>
            <person name="Flipphi M."/>
            <person name="Freyberg S."/>
            <person name="Gallo A."/>
            <person name="Gournas C."/>
            <person name="Habgood R."/>
            <person name="Hainaut M."/>
            <person name="Harispe M.L."/>
            <person name="Henrissat B."/>
            <person name="Hilden K.S."/>
            <person name="Hope R."/>
            <person name="Hossain A."/>
            <person name="Karabika E."/>
            <person name="Karaffa L."/>
            <person name="Karanyi Z."/>
            <person name="Krasevec N."/>
            <person name="Kuo A."/>
            <person name="Kusch H."/>
            <person name="LaButti K."/>
            <person name="Lagendijk E.L."/>
            <person name="Lapidus A."/>
            <person name="Levasseur A."/>
            <person name="Lindquist E."/>
            <person name="Lipzen A."/>
            <person name="Logrieco A.F."/>
            <person name="MacCabe A."/>
            <person name="Maekelae M.R."/>
            <person name="Malavazi I."/>
            <person name="Melin P."/>
            <person name="Meyer V."/>
            <person name="Mielnichuk N."/>
            <person name="Miskei M."/>
            <person name="Molnar A.P."/>
            <person name="Mule G."/>
            <person name="Ngan C.Y."/>
            <person name="Orejas M."/>
            <person name="Orosz E."/>
            <person name="Ouedraogo J.P."/>
            <person name="Overkamp K.M."/>
            <person name="Park H.-S."/>
            <person name="Perrone G."/>
            <person name="Piumi F."/>
            <person name="Punt P.J."/>
            <person name="Ram A.F."/>
            <person name="Ramon A."/>
            <person name="Rauscher S."/>
            <person name="Record E."/>
            <person name="Riano-Pachon D.M."/>
            <person name="Robert V."/>
            <person name="Roehrig J."/>
            <person name="Ruller R."/>
            <person name="Salamov A."/>
            <person name="Salih N.S."/>
            <person name="Samson R.A."/>
            <person name="Sandor E."/>
            <person name="Sanguinetti M."/>
            <person name="Schuetze T."/>
            <person name="Sepcic K."/>
            <person name="Shelest E."/>
            <person name="Sherlock G."/>
            <person name="Sophianopoulou V."/>
            <person name="Squina F.M."/>
            <person name="Sun H."/>
            <person name="Susca A."/>
            <person name="Todd R.B."/>
            <person name="Tsang A."/>
            <person name="Unkles S.E."/>
            <person name="van de Wiele N."/>
            <person name="van Rossen-Uffink D."/>
            <person name="Oliveira J.V."/>
            <person name="Vesth T.C."/>
            <person name="Visser J."/>
            <person name="Yu J.-H."/>
            <person name="Zhou M."/>
            <person name="Andersen M.R."/>
            <person name="Archer D.B."/>
            <person name="Baker S.E."/>
            <person name="Benoit I."/>
            <person name="Brakhage A.A."/>
            <person name="Braus G.H."/>
            <person name="Fischer R."/>
            <person name="Frisvad J.C."/>
            <person name="Goldman G.H."/>
            <person name="Houbraken J."/>
            <person name="Oakley B."/>
            <person name="Pocsi I."/>
            <person name="Scazzocchio C."/>
            <person name="Seiboth B."/>
            <person name="vanKuyk P.A."/>
            <person name="Wortman J."/>
            <person name="Dyer P.S."/>
            <person name="Grigoriev I.V."/>
        </authorList>
    </citation>
    <scope>NUCLEOTIDE SEQUENCE [LARGE SCALE GENOMIC DNA]</scope>
    <source>
        <strain evidence="4">CBS 593.65</strain>
    </source>
</reference>
<evidence type="ECO:0000256" key="1">
    <source>
        <dbReference type="ARBA" id="ARBA00005986"/>
    </source>
</evidence>
<dbReference type="InterPro" id="IPR009799">
    <property type="entry name" value="EthD_dom"/>
</dbReference>
<dbReference type="GO" id="GO:0016491">
    <property type="term" value="F:oxidoreductase activity"/>
    <property type="evidence" value="ECO:0007669"/>
    <property type="project" value="InterPro"/>
</dbReference>
<dbReference type="InterPro" id="IPR011008">
    <property type="entry name" value="Dimeric_a/b-barrel"/>
</dbReference>
<comment type="similarity">
    <text evidence="1">Belongs to the tpcK family.</text>
</comment>
<keyword evidence="4" id="KW-1185">Reference proteome</keyword>
<gene>
    <name evidence="3" type="ORF">ASPSYDRAFT_1159049</name>
</gene>
<dbReference type="GeneID" id="63756135"/>
<name>A0A1L9T7H1_9EURO</name>
<evidence type="ECO:0000313" key="4">
    <source>
        <dbReference type="Proteomes" id="UP000184356"/>
    </source>
</evidence>
<protein>
    <recommendedName>
        <fullName evidence="2">EthD domain-containing protein</fullName>
    </recommendedName>
</protein>
<proteinExistence type="inferred from homology"/>
<dbReference type="Gene3D" id="3.30.70.100">
    <property type="match status" value="1"/>
</dbReference>
<organism evidence="3 4">
    <name type="scientific">Aspergillus sydowii CBS 593.65</name>
    <dbReference type="NCBI Taxonomy" id="1036612"/>
    <lineage>
        <taxon>Eukaryota</taxon>
        <taxon>Fungi</taxon>
        <taxon>Dikarya</taxon>
        <taxon>Ascomycota</taxon>
        <taxon>Pezizomycotina</taxon>
        <taxon>Eurotiomycetes</taxon>
        <taxon>Eurotiomycetidae</taxon>
        <taxon>Eurotiales</taxon>
        <taxon>Aspergillaceae</taxon>
        <taxon>Aspergillus</taxon>
        <taxon>Aspergillus subgen. Nidulantes</taxon>
    </lineage>
</organism>
<dbReference type="OrthoDB" id="3454835at2759"/>
<evidence type="ECO:0000259" key="2">
    <source>
        <dbReference type="Pfam" id="PF07110"/>
    </source>
</evidence>
<accession>A0A1L9T7H1</accession>
<dbReference type="Pfam" id="PF07110">
    <property type="entry name" value="EthD"/>
    <property type="match status" value="1"/>
</dbReference>
<dbReference type="SUPFAM" id="SSF54909">
    <property type="entry name" value="Dimeric alpha+beta barrel"/>
    <property type="match status" value="1"/>
</dbReference>